<feature type="domain" description="Aldehyde dehydrogenase" evidence="2">
    <location>
        <begin position="3"/>
        <end position="396"/>
    </location>
</feature>
<dbReference type="PANTHER" id="PTHR43353:SF3">
    <property type="entry name" value="ALDEHYDE DEHYDROGENASE-RELATED"/>
    <property type="match status" value="1"/>
</dbReference>
<evidence type="ECO:0000313" key="4">
    <source>
        <dbReference type="Proteomes" id="UP001183582"/>
    </source>
</evidence>
<dbReference type="Gene3D" id="3.40.309.10">
    <property type="entry name" value="Aldehyde Dehydrogenase, Chain A, domain 2"/>
    <property type="match status" value="1"/>
</dbReference>
<dbReference type="Gene3D" id="3.40.605.10">
    <property type="entry name" value="Aldehyde Dehydrogenase, Chain A, domain 1"/>
    <property type="match status" value="1"/>
</dbReference>
<dbReference type="PANTHER" id="PTHR43353">
    <property type="entry name" value="SUCCINATE-SEMIALDEHYDE DEHYDROGENASE, MITOCHONDRIAL"/>
    <property type="match status" value="1"/>
</dbReference>
<organism evidence="3 4">
    <name type="scientific">Microbacterium aurantiacum</name>
    <dbReference type="NCBI Taxonomy" id="162393"/>
    <lineage>
        <taxon>Bacteria</taxon>
        <taxon>Bacillati</taxon>
        <taxon>Actinomycetota</taxon>
        <taxon>Actinomycetes</taxon>
        <taxon>Micrococcales</taxon>
        <taxon>Microbacteriaceae</taxon>
        <taxon>Microbacterium</taxon>
    </lineage>
</organism>
<dbReference type="InterPro" id="IPR016161">
    <property type="entry name" value="Ald_DH/histidinol_DH"/>
</dbReference>
<evidence type="ECO:0000256" key="1">
    <source>
        <dbReference type="ARBA" id="ARBA00023002"/>
    </source>
</evidence>
<sequence length="499" mass="51376">MSVDPRSGDAIERVAEETSDVEVDRICAAAAAGAEALAATSPTQRAEMLEAMANDLDGRREQLVALADRESALGHARLDGELSRTTGQLRLFAKVLRDGAMFEVVIDHAAGAAPDLRRMLIPLGPVAVFGASNFPFAFSAAGGDTASALAAGCPVVVKAHGAHPALDAAVMETMRRTADAHGQPDAVSIVFGRDAGRRVVEHPAISAVGFTGSESVGRLLMDLAAARERPIPVYAEMGSLNPLIVLPSAARRPGLARDLAGSVTLGAGQFCTKPGLVFLPSGEEGDDIVDALVGSLSAMDAAFLLTEGIRDSFVSHVSDVANAGADLLVAPHPAAGSAVTPGLAQITAAALRTSPRALVECFGPATLVVRYDGIPELLAALRVVPPSLTVSVFADTTAADADEKSTTASLITAAEAQSGRVILNSVPTGVAVTWAQNHAGPYPASSAGGMFTSVGATAVRRFQRPVAYQGMTDEMLPPALRDANPWHLPRRVDGVEVGV</sequence>
<evidence type="ECO:0000313" key="3">
    <source>
        <dbReference type="EMBL" id="MDS0244335.1"/>
    </source>
</evidence>
<dbReference type="GO" id="GO:0016620">
    <property type="term" value="F:oxidoreductase activity, acting on the aldehyde or oxo group of donors, NAD or NADP as acceptor"/>
    <property type="evidence" value="ECO:0007669"/>
    <property type="project" value="InterPro"/>
</dbReference>
<dbReference type="InterPro" id="IPR016162">
    <property type="entry name" value="Ald_DH_N"/>
</dbReference>
<comment type="caution">
    <text evidence="3">The sequence shown here is derived from an EMBL/GenBank/DDBJ whole genome shotgun (WGS) entry which is preliminary data.</text>
</comment>
<dbReference type="Pfam" id="PF00171">
    <property type="entry name" value="Aldedh"/>
    <property type="match status" value="1"/>
</dbReference>
<name>A0AAJ2HB63_9MICO</name>
<protein>
    <submittedName>
        <fullName evidence="3">Aldehyde dehydrogenase family protein</fullName>
    </submittedName>
</protein>
<accession>A0AAJ2HB63</accession>
<dbReference type="InterPro" id="IPR050740">
    <property type="entry name" value="Aldehyde_DH_Superfamily"/>
</dbReference>
<dbReference type="InterPro" id="IPR016163">
    <property type="entry name" value="Ald_DH_C"/>
</dbReference>
<dbReference type="InterPro" id="IPR015590">
    <property type="entry name" value="Aldehyde_DH_dom"/>
</dbReference>
<dbReference type="EMBL" id="JAHWXH010000001">
    <property type="protein sequence ID" value="MDS0244335.1"/>
    <property type="molecule type" value="Genomic_DNA"/>
</dbReference>
<keyword evidence="1" id="KW-0560">Oxidoreductase</keyword>
<gene>
    <name evidence="3" type="ORF">KZC50_01770</name>
</gene>
<dbReference type="SUPFAM" id="SSF53720">
    <property type="entry name" value="ALDH-like"/>
    <property type="match status" value="1"/>
</dbReference>
<reference evidence="3 4" key="1">
    <citation type="submission" date="2021-06" db="EMBL/GenBank/DDBJ databases">
        <title>Genome-based taxonomic framework of Microbacterium strains isolated from marine environment, the description of four new species and reclassification of four preexisting species.</title>
        <authorList>
            <person name="Lee S.D."/>
            <person name="Kim S.-M."/>
            <person name="Byeon Y.-S."/>
            <person name="Yang H.L."/>
            <person name="Kim I.S."/>
        </authorList>
    </citation>
    <scope>NUCLEOTIDE SEQUENCE [LARGE SCALE GENOMIC DNA]</scope>
    <source>
        <strain evidence="3 4">KACC 20514</strain>
    </source>
</reference>
<evidence type="ECO:0000259" key="2">
    <source>
        <dbReference type="Pfam" id="PF00171"/>
    </source>
</evidence>
<dbReference type="AlphaFoldDB" id="A0AAJ2HB63"/>
<proteinExistence type="predicted"/>
<dbReference type="Proteomes" id="UP001183582">
    <property type="component" value="Unassembled WGS sequence"/>
</dbReference>